<keyword evidence="1" id="KW-0175">Coiled coil</keyword>
<dbReference type="CDD" id="cd00338">
    <property type="entry name" value="Ser_Recombinase"/>
    <property type="match status" value="1"/>
</dbReference>
<dbReference type="Pfam" id="PF00239">
    <property type="entry name" value="Resolvase"/>
    <property type="match status" value="1"/>
</dbReference>
<dbReference type="Pfam" id="PF07508">
    <property type="entry name" value="Recombinase"/>
    <property type="match status" value="1"/>
</dbReference>
<organism evidence="4 5">
    <name type="scientific">Clostridium facile</name>
    <dbReference type="NCBI Taxonomy" id="2763035"/>
    <lineage>
        <taxon>Bacteria</taxon>
        <taxon>Bacillati</taxon>
        <taxon>Bacillota</taxon>
        <taxon>Clostridia</taxon>
        <taxon>Eubacteriales</taxon>
        <taxon>Clostridiaceae</taxon>
        <taxon>Clostridium</taxon>
    </lineage>
</organism>
<dbReference type="Proteomes" id="UP000649151">
    <property type="component" value="Unassembled WGS sequence"/>
</dbReference>
<dbReference type="RefSeq" id="WP_186996565.1">
    <property type="nucleotide sequence ID" value="NZ_JACOQK010000001.1"/>
</dbReference>
<dbReference type="SUPFAM" id="SSF53041">
    <property type="entry name" value="Resolvase-like"/>
    <property type="match status" value="1"/>
</dbReference>
<dbReference type="PROSITE" id="PS51736">
    <property type="entry name" value="RECOMBINASES_3"/>
    <property type="match status" value="1"/>
</dbReference>
<protein>
    <submittedName>
        <fullName evidence="4">Recombinase family protein</fullName>
    </submittedName>
</protein>
<dbReference type="Pfam" id="PF13408">
    <property type="entry name" value="Zn_ribbon_recom"/>
    <property type="match status" value="1"/>
</dbReference>
<dbReference type="InterPro" id="IPR011109">
    <property type="entry name" value="DNA_bind_recombinase_dom"/>
</dbReference>
<keyword evidence="5" id="KW-1185">Reference proteome</keyword>
<dbReference type="InterPro" id="IPR006119">
    <property type="entry name" value="Resolv_N"/>
</dbReference>
<comment type="caution">
    <text evidence="4">The sequence shown here is derived from an EMBL/GenBank/DDBJ whole genome shotgun (WGS) entry which is preliminary data.</text>
</comment>
<evidence type="ECO:0000259" key="2">
    <source>
        <dbReference type="PROSITE" id="PS51736"/>
    </source>
</evidence>
<dbReference type="InterPro" id="IPR036162">
    <property type="entry name" value="Resolvase-like_N_sf"/>
</dbReference>
<dbReference type="PANTHER" id="PTHR30461">
    <property type="entry name" value="DNA-INVERTASE FROM LAMBDOID PROPHAGE"/>
    <property type="match status" value="1"/>
</dbReference>
<dbReference type="SMART" id="SM00857">
    <property type="entry name" value="Resolvase"/>
    <property type="match status" value="1"/>
</dbReference>
<dbReference type="Gene3D" id="3.90.1750.20">
    <property type="entry name" value="Putative Large Serine Recombinase, Chain B, Domain 2"/>
    <property type="match status" value="1"/>
</dbReference>
<feature type="domain" description="Resolvase/invertase-type recombinase catalytic" evidence="2">
    <location>
        <begin position="33"/>
        <end position="181"/>
    </location>
</feature>
<feature type="domain" description="Recombinase" evidence="3">
    <location>
        <begin position="190"/>
        <end position="316"/>
    </location>
</feature>
<reference evidence="4 5" key="1">
    <citation type="submission" date="2020-08" db="EMBL/GenBank/DDBJ databases">
        <title>Genome public.</title>
        <authorList>
            <person name="Liu C."/>
            <person name="Sun Q."/>
        </authorList>
    </citation>
    <scope>NUCLEOTIDE SEQUENCE [LARGE SCALE GENOMIC DNA]</scope>
    <source>
        <strain evidence="4 5">NSJ-27</strain>
    </source>
</reference>
<dbReference type="Gene3D" id="3.40.50.1390">
    <property type="entry name" value="Resolvase, N-terminal catalytic domain"/>
    <property type="match status" value="1"/>
</dbReference>
<sequence length="543" mass="61704">MSTQAVTMPKAVRVIPAKPEYSGKSNADFRPKRVAAYCRVSTDKEEQEHSFETQKEMYTNMIMMKPNWQMAGIYADEGITGTIAKKRPDFMRMIEDCHKGKIDMVITKSVSRFSRNNLDCLQYVRELKERGIPILFEKEGINTLQVSSELLITLFSGLSQAESESISMNVKMGKRQSIKNGNVPFCYSSFLGYRKGTDGKPEIVPEEAEIIKRIYAEYLAGASLSDIANGLIRDGILTPRGKTNWTTKGVLSILTNEKYKGDALLQKTYIVDCISKKSKKNTGELPMYYVENNHPAIIERAVFDRVQEEVSRRNSKRKVKDVGTKTELGKYSSKYALTELLFCGNCGTPYRRTTWAKNGKKKIVWRCISRLDYGTKYCKNSPSIEEGVLQNAIAAAITRKAQTEGANVQRIREHIEMYLNRKGNSDLKEKQERLVSLRQRIDELTSMDSESAQNGDFDELFESLYTEMYAIKDELEDAEKTNAKLDAAVNRIDEMTTVMYGLKNHPVEYDEQIVRQLISSIKVVSAEQILILFKDGTEMTADL</sequence>
<dbReference type="InterPro" id="IPR050639">
    <property type="entry name" value="SSR_resolvase"/>
</dbReference>
<dbReference type="PROSITE" id="PS51737">
    <property type="entry name" value="RECOMBINASE_DNA_BIND"/>
    <property type="match status" value="1"/>
</dbReference>
<proteinExistence type="predicted"/>
<dbReference type="InterPro" id="IPR025827">
    <property type="entry name" value="Zn_ribbon_recom_dom"/>
</dbReference>
<evidence type="ECO:0000259" key="3">
    <source>
        <dbReference type="PROSITE" id="PS51737"/>
    </source>
</evidence>
<accession>A0ABR7IRI8</accession>
<dbReference type="EMBL" id="JACOQK010000001">
    <property type="protein sequence ID" value="MBC5787723.1"/>
    <property type="molecule type" value="Genomic_DNA"/>
</dbReference>
<name>A0ABR7IRI8_9CLOT</name>
<dbReference type="PANTHER" id="PTHR30461:SF23">
    <property type="entry name" value="DNA RECOMBINASE-RELATED"/>
    <property type="match status" value="1"/>
</dbReference>
<evidence type="ECO:0000313" key="4">
    <source>
        <dbReference type="EMBL" id="MBC5787723.1"/>
    </source>
</evidence>
<evidence type="ECO:0000256" key="1">
    <source>
        <dbReference type="SAM" id="Coils"/>
    </source>
</evidence>
<gene>
    <name evidence="4" type="ORF">H8Z77_06800</name>
</gene>
<dbReference type="InterPro" id="IPR038109">
    <property type="entry name" value="DNA_bind_recomb_sf"/>
</dbReference>
<evidence type="ECO:0000313" key="5">
    <source>
        <dbReference type="Proteomes" id="UP000649151"/>
    </source>
</evidence>
<feature type="coiled-coil region" evidence="1">
    <location>
        <begin position="420"/>
        <end position="495"/>
    </location>
</feature>